<protein>
    <recommendedName>
        <fullName evidence="1">ABC1 atypical kinase-like domain-containing protein</fullName>
    </recommendedName>
</protein>
<dbReference type="OrthoDB" id="6120856at2"/>
<name>A0A222FIX8_9GAMM</name>
<dbReference type="AlphaFoldDB" id="A0A222FIX8"/>
<dbReference type="InterPro" id="IPR004147">
    <property type="entry name" value="ABC1_dom"/>
</dbReference>
<evidence type="ECO:0000313" key="3">
    <source>
        <dbReference type="Proteomes" id="UP000202440"/>
    </source>
</evidence>
<accession>A0A222FIX8</accession>
<dbReference type="EMBL" id="CP022530">
    <property type="protein sequence ID" value="ASP38183.1"/>
    <property type="molecule type" value="Genomic_DNA"/>
</dbReference>
<keyword evidence="3" id="KW-1185">Reference proteome</keyword>
<reference evidence="2 3" key="1">
    <citation type="submission" date="2017-07" db="EMBL/GenBank/DDBJ databases">
        <title>Annotated genome sequence of Bacterioplanes sanyensis isolated from Red Sea.</title>
        <authorList>
            <person name="Rehman Z.U."/>
        </authorList>
    </citation>
    <scope>NUCLEOTIDE SEQUENCE [LARGE SCALE GENOMIC DNA]</scope>
    <source>
        <strain evidence="2 3">NV9</strain>
    </source>
</reference>
<proteinExistence type="predicted"/>
<dbReference type="Proteomes" id="UP000202440">
    <property type="component" value="Chromosome"/>
</dbReference>
<dbReference type="Pfam" id="PF03109">
    <property type="entry name" value="ABC1"/>
    <property type="match status" value="1"/>
</dbReference>
<evidence type="ECO:0000313" key="2">
    <source>
        <dbReference type="EMBL" id="ASP38183.1"/>
    </source>
</evidence>
<feature type="domain" description="ABC1 atypical kinase-like" evidence="1">
    <location>
        <begin position="150"/>
        <end position="209"/>
    </location>
</feature>
<organism evidence="2 3">
    <name type="scientific">Bacterioplanes sanyensis</name>
    <dbReference type="NCBI Taxonomy" id="1249553"/>
    <lineage>
        <taxon>Bacteria</taxon>
        <taxon>Pseudomonadati</taxon>
        <taxon>Pseudomonadota</taxon>
        <taxon>Gammaproteobacteria</taxon>
        <taxon>Oceanospirillales</taxon>
        <taxon>Oceanospirillaceae</taxon>
        <taxon>Bacterioplanes</taxon>
    </lineage>
</organism>
<dbReference type="KEGG" id="bsan:CHH28_05555"/>
<evidence type="ECO:0000259" key="1">
    <source>
        <dbReference type="Pfam" id="PF03109"/>
    </source>
</evidence>
<dbReference type="InterPro" id="IPR011009">
    <property type="entry name" value="Kinase-like_dom_sf"/>
</dbReference>
<dbReference type="Gene3D" id="1.10.510.10">
    <property type="entry name" value="Transferase(Phosphotransferase) domain 1"/>
    <property type="match status" value="1"/>
</dbReference>
<dbReference type="SUPFAM" id="SSF56112">
    <property type="entry name" value="Protein kinase-like (PK-like)"/>
    <property type="match status" value="1"/>
</dbReference>
<dbReference type="RefSeq" id="WP_094059382.1">
    <property type="nucleotide sequence ID" value="NZ_CP022530.1"/>
</dbReference>
<gene>
    <name evidence="2" type="ORF">CHH28_05555</name>
</gene>
<sequence length="230" mass="26580">MTGLVTICDPHGQPLQRFVRTRGQPQRPKQHRLKQLWVDSKPSTVGPSCQDGEIIKLIKARRWHEHIKILWAHSRTHKEVVGADLLQQLGLNTPAIHEMGISLPIFPQSRYIGYYVMDNLLSQGLQEVHQLFEDPNTPESLRLTIIDNICAGLQAMYRNKIVFTDFHLANVFCNSDGDLTWIDTGITVYHMRNKREQKYAASIQRLVNYYDDSMFTQQEKQRLLQCLAIA</sequence>